<dbReference type="PROSITE" id="PS50110">
    <property type="entry name" value="RESPONSE_REGULATORY"/>
    <property type="match status" value="1"/>
</dbReference>
<dbReference type="SUPFAM" id="SSF52172">
    <property type="entry name" value="CheY-like"/>
    <property type="match status" value="1"/>
</dbReference>
<evidence type="ECO:0000256" key="6">
    <source>
        <dbReference type="ARBA" id="ARBA00023125"/>
    </source>
</evidence>
<dbReference type="RefSeq" id="WP_093689866.1">
    <property type="nucleotide sequence ID" value="NZ_FNBU01000011.1"/>
</dbReference>
<feature type="modified residue" description="4-aspartylphosphate" evidence="10">
    <location>
        <position position="56"/>
    </location>
</feature>
<keyword evidence="13" id="KW-1185">Reference proteome</keyword>
<evidence type="ECO:0000256" key="7">
    <source>
        <dbReference type="ARBA" id="ARBA00023159"/>
    </source>
</evidence>
<dbReference type="InterPro" id="IPR024187">
    <property type="entry name" value="Sig_transdc_resp-reg_cit/mal"/>
</dbReference>
<evidence type="ECO:0000313" key="12">
    <source>
        <dbReference type="EMBL" id="SDF45739.1"/>
    </source>
</evidence>
<dbReference type="InterPro" id="IPR048714">
    <property type="entry name" value="DpiA-like_HTH"/>
</dbReference>
<comment type="subcellular location">
    <subcellularLocation>
        <location evidence="1 9">Cytoplasm</location>
    </subcellularLocation>
</comment>
<keyword evidence="4 9" id="KW-0902">Two-component regulatory system</keyword>
<dbReference type="GO" id="GO:0000156">
    <property type="term" value="F:phosphorelay response regulator activity"/>
    <property type="evidence" value="ECO:0007669"/>
    <property type="project" value="TreeGrafter"/>
</dbReference>
<dbReference type="Pfam" id="PF00072">
    <property type="entry name" value="Response_reg"/>
    <property type="match status" value="1"/>
</dbReference>
<proteinExistence type="predicted"/>
<dbReference type="AlphaFoldDB" id="A0A1G7L9P4"/>
<keyword evidence="8 9" id="KW-0804">Transcription</keyword>
<dbReference type="Gene3D" id="3.40.50.2300">
    <property type="match status" value="1"/>
</dbReference>
<dbReference type="PANTHER" id="PTHR45526">
    <property type="entry name" value="TRANSCRIPTIONAL REGULATORY PROTEIN DPIA"/>
    <property type="match status" value="1"/>
</dbReference>
<dbReference type="InterPro" id="IPR001789">
    <property type="entry name" value="Sig_transdc_resp-reg_receiver"/>
</dbReference>
<evidence type="ECO:0000256" key="5">
    <source>
        <dbReference type="ARBA" id="ARBA00023015"/>
    </source>
</evidence>
<dbReference type="EMBL" id="FNBU01000011">
    <property type="protein sequence ID" value="SDF45739.1"/>
    <property type="molecule type" value="Genomic_DNA"/>
</dbReference>
<keyword evidence="6 9" id="KW-0238">DNA-binding</keyword>
<evidence type="ECO:0000256" key="8">
    <source>
        <dbReference type="ARBA" id="ARBA00023163"/>
    </source>
</evidence>
<dbReference type="InterPro" id="IPR051271">
    <property type="entry name" value="2C-system_Tx_regulators"/>
</dbReference>
<dbReference type="GO" id="GO:0003677">
    <property type="term" value="F:DNA binding"/>
    <property type="evidence" value="ECO:0007669"/>
    <property type="project" value="UniProtKB-KW"/>
</dbReference>
<accession>A0A1G7L9P4</accession>
<evidence type="ECO:0000256" key="1">
    <source>
        <dbReference type="ARBA" id="ARBA00004496"/>
    </source>
</evidence>
<sequence>MDPLKVLIVDDDPMVAEINKSFTEAVAGFTVVGVAKNGREALELCAARKPDLVILDIYMPETDGLEVLASLRQGSAPVDVIMITAANDSATISKVLRCGIAGYIIKPFKFERYRAVLEAYRDFRYKAAVQPSLSQADLDAILAVKLGHDPKDIPKNFHVNTFNAIIDYLSRQTVPRSAEEVAQGTGVSRVTARRYLEYLVTQGQLQMVLEYLSVGRPLHRFKLKTRDGL</sequence>
<protein>
    <recommendedName>
        <fullName evidence="9">Transcriptional regulatory protein</fullName>
    </recommendedName>
</protein>
<dbReference type="SUPFAM" id="SSF46785">
    <property type="entry name" value="Winged helix' DNA-binding domain"/>
    <property type="match status" value="1"/>
</dbReference>
<dbReference type="InterPro" id="IPR036388">
    <property type="entry name" value="WH-like_DNA-bd_sf"/>
</dbReference>
<dbReference type="PIRSF" id="PIRSF006171">
    <property type="entry name" value="RR_citrat_malat"/>
    <property type="match status" value="1"/>
</dbReference>
<dbReference type="PANTHER" id="PTHR45526:SF1">
    <property type="entry name" value="TRANSCRIPTIONAL REGULATORY PROTEIN DCUR-RELATED"/>
    <property type="match status" value="1"/>
</dbReference>
<dbReference type="STRING" id="1123285.SAMN05660235_01664"/>
<dbReference type="OrthoDB" id="9759232at2"/>
<keyword evidence="3 10" id="KW-0597">Phosphoprotein</keyword>
<dbReference type="Pfam" id="PF20714">
    <property type="entry name" value="HTH_64"/>
    <property type="match status" value="1"/>
</dbReference>
<dbReference type="GO" id="GO:0005737">
    <property type="term" value="C:cytoplasm"/>
    <property type="evidence" value="ECO:0007669"/>
    <property type="project" value="UniProtKB-SubCell"/>
</dbReference>
<name>A0A1G7L9P4_9FIRM</name>
<keyword evidence="7 9" id="KW-0010">Activator</keyword>
<dbReference type="CDD" id="cd19925">
    <property type="entry name" value="REC_citrate_TCS"/>
    <property type="match status" value="1"/>
</dbReference>
<evidence type="ECO:0000256" key="9">
    <source>
        <dbReference type="PIRNR" id="PIRNR006171"/>
    </source>
</evidence>
<dbReference type="InterPro" id="IPR036390">
    <property type="entry name" value="WH_DNA-bd_sf"/>
</dbReference>
<evidence type="ECO:0000256" key="2">
    <source>
        <dbReference type="ARBA" id="ARBA00022490"/>
    </source>
</evidence>
<evidence type="ECO:0000256" key="3">
    <source>
        <dbReference type="ARBA" id="ARBA00022553"/>
    </source>
</evidence>
<keyword evidence="2 9" id="KW-0963">Cytoplasm</keyword>
<feature type="domain" description="Response regulatory" evidence="11">
    <location>
        <begin position="5"/>
        <end position="121"/>
    </location>
</feature>
<gene>
    <name evidence="12" type="ORF">SAMN05660235_01664</name>
</gene>
<organism evidence="12 13">
    <name type="scientific">Sporolituus thermophilus DSM 23256</name>
    <dbReference type="NCBI Taxonomy" id="1123285"/>
    <lineage>
        <taxon>Bacteria</taxon>
        <taxon>Bacillati</taxon>
        <taxon>Bacillota</taxon>
        <taxon>Negativicutes</taxon>
        <taxon>Selenomonadales</taxon>
        <taxon>Sporomusaceae</taxon>
        <taxon>Sporolituus</taxon>
    </lineage>
</organism>
<evidence type="ECO:0000313" key="13">
    <source>
        <dbReference type="Proteomes" id="UP000243333"/>
    </source>
</evidence>
<dbReference type="GO" id="GO:0003700">
    <property type="term" value="F:DNA-binding transcription factor activity"/>
    <property type="evidence" value="ECO:0007669"/>
    <property type="project" value="InterPro"/>
</dbReference>
<dbReference type="SMART" id="SM00448">
    <property type="entry name" value="REC"/>
    <property type="match status" value="1"/>
</dbReference>
<dbReference type="Proteomes" id="UP000243333">
    <property type="component" value="Unassembled WGS sequence"/>
</dbReference>
<keyword evidence="5 9" id="KW-0805">Transcription regulation</keyword>
<dbReference type="InterPro" id="IPR011006">
    <property type="entry name" value="CheY-like_superfamily"/>
</dbReference>
<evidence type="ECO:0000256" key="10">
    <source>
        <dbReference type="PROSITE-ProRule" id="PRU00169"/>
    </source>
</evidence>
<evidence type="ECO:0000259" key="11">
    <source>
        <dbReference type="PROSITE" id="PS50110"/>
    </source>
</evidence>
<dbReference type="Gene3D" id="1.10.10.10">
    <property type="entry name" value="Winged helix-like DNA-binding domain superfamily/Winged helix DNA-binding domain"/>
    <property type="match status" value="1"/>
</dbReference>
<evidence type="ECO:0000256" key="4">
    <source>
        <dbReference type="ARBA" id="ARBA00023012"/>
    </source>
</evidence>
<reference evidence="13" key="1">
    <citation type="submission" date="2016-10" db="EMBL/GenBank/DDBJ databases">
        <authorList>
            <person name="Varghese N."/>
            <person name="Submissions S."/>
        </authorList>
    </citation>
    <scope>NUCLEOTIDE SEQUENCE [LARGE SCALE GENOMIC DNA]</scope>
    <source>
        <strain evidence="13">DSM 23256</strain>
    </source>
</reference>